<feature type="compositionally biased region" description="Low complexity" evidence="1">
    <location>
        <begin position="309"/>
        <end position="324"/>
    </location>
</feature>
<comment type="caution">
    <text evidence="2">The sequence shown here is derived from an EMBL/GenBank/DDBJ whole genome shotgun (WGS) entry which is preliminary data.</text>
</comment>
<protein>
    <recommendedName>
        <fullName evidence="4">Carboxymuconolactone decarboxylase-like domain-containing protein</fullName>
    </recommendedName>
</protein>
<feature type="region of interest" description="Disordered" evidence="1">
    <location>
        <begin position="301"/>
        <end position="371"/>
    </location>
</feature>
<evidence type="ECO:0000313" key="2">
    <source>
        <dbReference type="EMBL" id="KAI7843787.1"/>
    </source>
</evidence>
<dbReference type="EMBL" id="JADXDR010000036">
    <property type="protein sequence ID" value="KAI7843787.1"/>
    <property type="molecule type" value="Genomic_DNA"/>
</dbReference>
<dbReference type="SUPFAM" id="SSF69118">
    <property type="entry name" value="AhpD-like"/>
    <property type="match status" value="1"/>
</dbReference>
<dbReference type="Gene3D" id="1.20.1290.10">
    <property type="entry name" value="AhpD-like"/>
    <property type="match status" value="1"/>
</dbReference>
<gene>
    <name evidence="2" type="ORF">COHA_002685</name>
</gene>
<dbReference type="AlphaFoldDB" id="A0AAD5H8K6"/>
<feature type="compositionally biased region" description="Low complexity" evidence="1">
    <location>
        <begin position="444"/>
        <end position="459"/>
    </location>
</feature>
<organism evidence="2 3">
    <name type="scientific">Chlorella ohadii</name>
    <dbReference type="NCBI Taxonomy" id="2649997"/>
    <lineage>
        <taxon>Eukaryota</taxon>
        <taxon>Viridiplantae</taxon>
        <taxon>Chlorophyta</taxon>
        <taxon>core chlorophytes</taxon>
        <taxon>Trebouxiophyceae</taxon>
        <taxon>Chlorellales</taxon>
        <taxon>Chlorellaceae</taxon>
        <taxon>Chlorella clade</taxon>
        <taxon>Chlorella</taxon>
    </lineage>
</organism>
<keyword evidence="3" id="KW-1185">Reference proteome</keyword>
<proteinExistence type="predicted"/>
<feature type="compositionally biased region" description="Gly residues" evidence="1">
    <location>
        <begin position="350"/>
        <end position="368"/>
    </location>
</feature>
<name>A0AAD5H8K6_9CHLO</name>
<evidence type="ECO:0000256" key="1">
    <source>
        <dbReference type="SAM" id="MobiDB-lite"/>
    </source>
</evidence>
<evidence type="ECO:0000313" key="3">
    <source>
        <dbReference type="Proteomes" id="UP001205105"/>
    </source>
</evidence>
<dbReference type="InterPro" id="IPR029032">
    <property type="entry name" value="AhpD-like"/>
</dbReference>
<reference evidence="2" key="1">
    <citation type="submission" date="2020-11" db="EMBL/GenBank/DDBJ databases">
        <title>Chlorella ohadii genome sequencing and assembly.</title>
        <authorList>
            <person name="Murik O."/>
            <person name="Treves H."/>
            <person name="Kedem I."/>
            <person name="Shotland Y."/>
            <person name="Kaplan A."/>
        </authorList>
    </citation>
    <scope>NUCLEOTIDE SEQUENCE</scope>
    <source>
        <strain evidence="2">1</strain>
    </source>
</reference>
<evidence type="ECO:0008006" key="4">
    <source>
        <dbReference type="Google" id="ProtNLM"/>
    </source>
</evidence>
<accession>A0AAD5H8K6</accession>
<feature type="region of interest" description="Disordered" evidence="1">
    <location>
        <begin position="39"/>
        <end position="76"/>
    </location>
</feature>
<dbReference type="Proteomes" id="UP001205105">
    <property type="component" value="Unassembled WGS sequence"/>
</dbReference>
<sequence length="459" mass="47984">MLGAGSNLARGAPFPGGLPRRFLSCPKAAAASRYNRQIAGDRQESQRAPATVAAAGASGGDGGAPAARPHPHPSAAMDLSEMDRSLLRLYMAGCFHYWDQLPDLARECYARGASVAQLRGCVRHLVVFAGYGPCLAATLALHKAKLLPEDAPGKVAGPPGNAFELVYGGVTDRVRANMQAADPVLQGRHLYGDVYSSPGLDLRQKQLLTCAFLAEAAMPDQLFGHALAGLRFGNSYAALEEAAALACEMGPRSPAAKEATLKAAVTTLGLAYAKYCKDMAGAPPACPEVYIADPETSICLPPLPPPVNTPAQQPSPQQADAAVQDARRQSSEEDPLAASADANVSINVSQGGGLKPAGGGRSGAGGWGTSNLGRPGALAVDVIAARMAEQRERSGLFFAWDPLPPADEDQYALQEQQQYDEADQECDATWRQRQHYASDVRGSEQLGAADEGAALEGQA</sequence>
<feature type="region of interest" description="Disordered" evidence="1">
    <location>
        <begin position="437"/>
        <end position="459"/>
    </location>
</feature>